<feature type="transmembrane region" description="Helical" evidence="1">
    <location>
        <begin position="359"/>
        <end position="379"/>
    </location>
</feature>
<evidence type="ECO:0000256" key="1">
    <source>
        <dbReference type="SAM" id="Phobius"/>
    </source>
</evidence>
<comment type="caution">
    <text evidence="2">The sequence shown here is derived from an EMBL/GenBank/DDBJ whole genome shotgun (WGS) entry which is preliminary data.</text>
</comment>
<feature type="transmembrane region" description="Helical" evidence="1">
    <location>
        <begin position="853"/>
        <end position="873"/>
    </location>
</feature>
<feature type="transmembrane region" description="Helical" evidence="1">
    <location>
        <begin position="234"/>
        <end position="257"/>
    </location>
</feature>
<keyword evidence="1" id="KW-0472">Membrane</keyword>
<feature type="transmembrane region" description="Helical" evidence="1">
    <location>
        <begin position="7"/>
        <end position="25"/>
    </location>
</feature>
<feature type="transmembrane region" description="Helical" evidence="1">
    <location>
        <begin position="391"/>
        <end position="408"/>
    </location>
</feature>
<protein>
    <submittedName>
        <fullName evidence="2">Bacterial membrane protein YfhO</fullName>
    </submittedName>
</protein>
<feature type="transmembrane region" description="Helical" evidence="1">
    <location>
        <begin position="414"/>
        <end position="433"/>
    </location>
</feature>
<feature type="transmembrane region" description="Helical" evidence="1">
    <location>
        <begin position="185"/>
        <end position="213"/>
    </location>
</feature>
<feature type="transmembrane region" description="Helical" evidence="1">
    <location>
        <begin position="440"/>
        <end position="460"/>
    </location>
</feature>
<dbReference type="PANTHER" id="PTHR38454:SF1">
    <property type="entry name" value="INTEGRAL MEMBRANE PROTEIN"/>
    <property type="match status" value="1"/>
</dbReference>
<dbReference type="STRING" id="888746.HMPREF9180_1471"/>
<dbReference type="InterPro" id="IPR018580">
    <property type="entry name" value="Uncharacterised_YfhO"/>
</dbReference>
<keyword evidence="3" id="KW-1185">Reference proteome</keyword>
<dbReference type="Proteomes" id="UP000010304">
    <property type="component" value="Unassembled WGS sequence"/>
</dbReference>
<organism evidence="2 3">
    <name type="scientific">Streptococcus peroris ATCC 700780</name>
    <dbReference type="NCBI Taxonomy" id="888746"/>
    <lineage>
        <taxon>Bacteria</taxon>
        <taxon>Bacillati</taxon>
        <taxon>Bacillota</taxon>
        <taxon>Bacilli</taxon>
        <taxon>Lactobacillales</taxon>
        <taxon>Streptococcaceae</taxon>
        <taxon>Streptococcus</taxon>
    </lineage>
</organism>
<keyword evidence="1" id="KW-0812">Transmembrane</keyword>
<dbReference type="eggNOG" id="COG4485">
    <property type="taxonomic scope" value="Bacteria"/>
</dbReference>
<proteinExistence type="predicted"/>
<dbReference type="Pfam" id="PF09586">
    <property type="entry name" value="YfhO"/>
    <property type="match status" value="1"/>
</dbReference>
<dbReference type="RefSeq" id="WP_006146243.1">
    <property type="nucleotide sequence ID" value="NZ_GL732463.1"/>
</dbReference>
<dbReference type="PANTHER" id="PTHR38454">
    <property type="entry name" value="INTEGRAL MEMBRANE PROTEIN-RELATED"/>
    <property type="match status" value="1"/>
</dbReference>
<reference evidence="2 3" key="1">
    <citation type="submission" date="2010-12" db="EMBL/GenBank/DDBJ databases">
        <authorList>
            <person name="Muzny D."/>
            <person name="Qin X."/>
            <person name="Deng J."/>
            <person name="Jiang H."/>
            <person name="Liu Y."/>
            <person name="Qu J."/>
            <person name="Song X.-Z."/>
            <person name="Zhang L."/>
            <person name="Thornton R."/>
            <person name="Coyle M."/>
            <person name="Francisco L."/>
            <person name="Jackson L."/>
            <person name="Javaid M."/>
            <person name="Korchina V."/>
            <person name="Kovar C."/>
            <person name="Mata R."/>
            <person name="Mathew T."/>
            <person name="Ngo R."/>
            <person name="Nguyen L."/>
            <person name="Nguyen N."/>
            <person name="Okwuonu G."/>
            <person name="Ongeri F."/>
            <person name="Pham C."/>
            <person name="Simmons D."/>
            <person name="Wilczek-Boney K."/>
            <person name="Hale W."/>
            <person name="Jakkamsetti A."/>
            <person name="Pham P."/>
            <person name="Ruth R."/>
            <person name="San Lucas F."/>
            <person name="Warren J."/>
            <person name="Zhang J."/>
            <person name="Zhao Z."/>
            <person name="Zhou C."/>
            <person name="Zhu D."/>
            <person name="Lee S."/>
            <person name="Bess C."/>
            <person name="Blankenburg K."/>
            <person name="Forbes L."/>
            <person name="Fu Q."/>
            <person name="Gubbala S."/>
            <person name="Hirani K."/>
            <person name="Jayaseelan J.C."/>
            <person name="Lara F."/>
            <person name="Munidasa M."/>
            <person name="Palculict T."/>
            <person name="Patil S."/>
            <person name="Pu L.-L."/>
            <person name="Saada N."/>
            <person name="Tang L."/>
            <person name="Weissenberger G."/>
            <person name="Zhu Y."/>
            <person name="Hemphill L."/>
            <person name="Shang Y."/>
            <person name="Youmans B."/>
            <person name="Ayvaz T."/>
            <person name="Ross M."/>
            <person name="Santibanez J."/>
            <person name="Aqrawi P."/>
            <person name="Gross S."/>
            <person name="Joshi V."/>
            <person name="Fowler G."/>
            <person name="Nazareth L."/>
            <person name="Reid J."/>
            <person name="Worley K."/>
            <person name="Petrosino J."/>
            <person name="Highlander S."/>
            <person name="Gibbs R."/>
        </authorList>
    </citation>
    <scope>NUCLEOTIDE SEQUENCE [LARGE SCALE GENOMIC DNA]</scope>
    <source>
        <strain evidence="2 3">ATCC 700780</strain>
    </source>
</reference>
<keyword evidence="1" id="KW-1133">Transmembrane helix</keyword>
<evidence type="ECO:0000313" key="3">
    <source>
        <dbReference type="Proteomes" id="UP000010304"/>
    </source>
</evidence>
<feature type="transmembrane region" description="Helical" evidence="1">
    <location>
        <begin position="325"/>
        <end position="347"/>
    </location>
</feature>
<name>E8KDB6_9STRE</name>
<sequence>MTLKKKVYLASFIAPIVIMIVAWAIDGFFPFGTKSLMAVDFNAQYIGLYAYFKHLFLNGDWSSFFYSFSKSIGGGMLGIWGFNLLSPFNFLFLLFPEENFQWVVPIVIVLRYGAMGLTMAHFLIKRYDGLKSKAYLVPIVATIYALNGFNVSYQMNPIFYDGMVMLPLVLIGVEQVLDNKSPKGYIGMLALSLFVQFYMGYMTCIFVVIYALFYIIRSENLRNKKVILTRLLKLAASSILAVGIVSGVLLPILISLVSTKGGLQNSLTFDWKLQINPFEILSKLFLGAFDNTSWPAGPNLPNIYVASFGLLGTLYYFVSSKISKWGKIAASFVLVVFLISCSHEFTSKLWHMGQNPAGFFYRFSWIIAFFLVYLAYLSLREVDKFTKREAIYLLICGAAIFSIVQFQQHSFLTIWQRLATILIFAALLATLFYPKVKVKYTWLILAALTVVELTANAALVQSRVGYTDAYKYHDAVRQLKEAIDPIRPNHSDFYRINKTFNLSKNDPFMVDYPGLSIFSSNLENSTRDLFDRLGNNGINATTYYQGTPFQDALFSVKYLVAPKPVYTNEYPDTSKMYVFGNMVTRKDITSKDPVYEATRTLTYESGAILPIAYGVNEATLGVKLENSQPIQNHNKIVGAMGNTEELYLTALAANELKTDNLVTPKSDRPELYKRLDNSKPGTITFHLVPQSSEDYWVSLPPQLSHTDKNNVRVLLNGNNYEFQDKFQQTQLVQLAHNSAGKPVDLTISISSDDEYDLSGLRLVRSNSGLANRIINERAKQGIQLTHWDESHIQGTVNITDDSTWMMTSIPYEKGWTVKVDGQVVKTRKVWDSLMAFKITPGQHTIEMSYLPEGFTSGMMISIVSILIYGFAIYKKRI</sequence>
<dbReference type="HOGENOM" id="CLU_008413_3_0_9"/>
<dbReference type="EMBL" id="AEVF01000013">
    <property type="protein sequence ID" value="EFX40014.1"/>
    <property type="molecule type" value="Genomic_DNA"/>
</dbReference>
<feature type="transmembrane region" description="Helical" evidence="1">
    <location>
        <begin position="300"/>
        <end position="318"/>
    </location>
</feature>
<evidence type="ECO:0000313" key="2">
    <source>
        <dbReference type="EMBL" id="EFX40014.1"/>
    </source>
</evidence>
<feature type="transmembrane region" description="Helical" evidence="1">
    <location>
        <begin position="135"/>
        <end position="153"/>
    </location>
</feature>
<accession>E8KDB6</accession>
<dbReference type="OrthoDB" id="9815466at2"/>
<gene>
    <name evidence="2" type="ORF">HMPREF9180_1471</name>
</gene>
<feature type="transmembrane region" description="Helical" evidence="1">
    <location>
        <begin position="102"/>
        <end position="123"/>
    </location>
</feature>
<dbReference type="AlphaFoldDB" id="E8KDB6"/>